<dbReference type="Pfam" id="PF13439">
    <property type="entry name" value="Glyco_transf_4"/>
    <property type="match status" value="1"/>
</dbReference>
<keyword evidence="5" id="KW-1185">Reference proteome</keyword>
<name>A0A1H3WID5_9ACTO</name>
<reference evidence="5" key="1">
    <citation type="submission" date="2016-10" db="EMBL/GenBank/DDBJ databases">
        <authorList>
            <person name="Varghese N."/>
            <person name="Submissions S."/>
        </authorList>
    </citation>
    <scope>NUCLEOTIDE SEQUENCE [LARGE SCALE GENOMIC DNA]</scope>
    <source>
        <strain evidence="5">KPR-1</strain>
    </source>
</reference>
<dbReference type="GO" id="GO:1901137">
    <property type="term" value="P:carbohydrate derivative biosynthetic process"/>
    <property type="evidence" value="ECO:0007669"/>
    <property type="project" value="UniProtKB-ARBA"/>
</dbReference>
<dbReference type="GO" id="GO:0016757">
    <property type="term" value="F:glycosyltransferase activity"/>
    <property type="evidence" value="ECO:0007669"/>
    <property type="project" value="UniProtKB-KW"/>
</dbReference>
<dbReference type="CDD" id="cd03801">
    <property type="entry name" value="GT4_PimA-like"/>
    <property type="match status" value="1"/>
</dbReference>
<keyword evidence="1 4" id="KW-0328">Glycosyltransferase</keyword>
<dbReference type="Gene3D" id="3.40.50.2000">
    <property type="entry name" value="Glycogen Phosphorylase B"/>
    <property type="match status" value="2"/>
</dbReference>
<evidence type="ECO:0000256" key="1">
    <source>
        <dbReference type="ARBA" id="ARBA00022676"/>
    </source>
</evidence>
<accession>A0A1H3WID5</accession>
<evidence type="ECO:0000259" key="3">
    <source>
        <dbReference type="Pfam" id="PF13439"/>
    </source>
</evidence>
<organism evidence="4 5">
    <name type="scientific">Bowdeniella nasicola</name>
    <dbReference type="NCBI Taxonomy" id="208480"/>
    <lineage>
        <taxon>Bacteria</taxon>
        <taxon>Bacillati</taxon>
        <taxon>Actinomycetota</taxon>
        <taxon>Actinomycetes</taxon>
        <taxon>Actinomycetales</taxon>
        <taxon>Actinomycetaceae</taxon>
        <taxon>Bowdeniella</taxon>
    </lineage>
</organism>
<protein>
    <submittedName>
        <fullName evidence="4">Phosphatidylinositol alpha-mannosyltransferase</fullName>
    </submittedName>
</protein>
<keyword evidence="2 4" id="KW-0808">Transferase</keyword>
<dbReference type="RefSeq" id="WP_092561525.1">
    <property type="nucleotide sequence ID" value="NZ_FNQV01000002.1"/>
</dbReference>
<sequence>MKIGIVCPYAFDVPGGVQFHIRDLAEWLRGKGHEVSVFAPIDKGTEVPDYYVSSGGSFPVPYNGSTARLCFGPKAAKRTQKWLADENLDVVHIHEPLTPSLGMLTLWQAEIPIVATFHSNQSHSRAMWTLRLPFQPMLDKITAPIAVSSEARRTIVEHLGANPAIIPNGVQLSNFDVPAKPEWAGTRITGNPDAPVVSFLARLDEPRKGLPVLAAAIPEVLKHYPDARFLIAGRGEASTERAALAPYGNAVTFLGGISEADKAALFASSDIYVASQTGGESFGIVLVEAMGAGASVVASGITAFRDVLDQGRAGDLFTVNDPHSLAETIIDVLRREPEERTARDEYVREWRGQYDWDSVGKRIVSTYDFAVSAGVPQSSAGLFAGAWKKNGDLT</sequence>
<dbReference type="Pfam" id="PF13692">
    <property type="entry name" value="Glyco_trans_1_4"/>
    <property type="match status" value="1"/>
</dbReference>
<dbReference type="PANTHER" id="PTHR45947">
    <property type="entry name" value="SULFOQUINOVOSYL TRANSFERASE SQD2"/>
    <property type="match status" value="1"/>
</dbReference>
<dbReference type="OrthoDB" id="5240531at2"/>
<dbReference type="InterPro" id="IPR028098">
    <property type="entry name" value="Glyco_trans_4-like_N"/>
</dbReference>
<dbReference type="EMBL" id="FNQV01000002">
    <property type="protein sequence ID" value="SDZ86164.1"/>
    <property type="molecule type" value="Genomic_DNA"/>
</dbReference>
<evidence type="ECO:0000313" key="5">
    <source>
        <dbReference type="Proteomes" id="UP000199288"/>
    </source>
</evidence>
<evidence type="ECO:0000313" key="4">
    <source>
        <dbReference type="EMBL" id="SDZ86164.1"/>
    </source>
</evidence>
<gene>
    <name evidence="4" type="ORF">SAMN02910418_00436</name>
</gene>
<dbReference type="Proteomes" id="UP000199288">
    <property type="component" value="Unassembled WGS sequence"/>
</dbReference>
<dbReference type="SUPFAM" id="SSF53756">
    <property type="entry name" value="UDP-Glycosyltransferase/glycogen phosphorylase"/>
    <property type="match status" value="1"/>
</dbReference>
<dbReference type="AlphaFoldDB" id="A0A1H3WID5"/>
<proteinExistence type="predicted"/>
<dbReference type="PANTHER" id="PTHR45947:SF3">
    <property type="entry name" value="SULFOQUINOVOSYL TRANSFERASE SQD2"/>
    <property type="match status" value="1"/>
</dbReference>
<evidence type="ECO:0000256" key="2">
    <source>
        <dbReference type="ARBA" id="ARBA00022679"/>
    </source>
</evidence>
<dbReference type="InterPro" id="IPR050194">
    <property type="entry name" value="Glycosyltransferase_grp1"/>
</dbReference>
<feature type="domain" description="Glycosyltransferase subfamily 4-like N-terminal" evidence="3">
    <location>
        <begin position="14"/>
        <end position="173"/>
    </location>
</feature>